<gene>
    <name evidence="1" type="ORF">OCBIM_22016222mg</name>
</gene>
<organism evidence="1">
    <name type="scientific">Octopus bimaculoides</name>
    <name type="common">California two-spotted octopus</name>
    <dbReference type="NCBI Taxonomy" id="37653"/>
    <lineage>
        <taxon>Eukaryota</taxon>
        <taxon>Metazoa</taxon>
        <taxon>Spiralia</taxon>
        <taxon>Lophotrochozoa</taxon>
        <taxon>Mollusca</taxon>
        <taxon>Cephalopoda</taxon>
        <taxon>Coleoidea</taxon>
        <taxon>Octopodiformes</taxon>
        <taxon>Octopoda</taxon>
        <taxon>Incirrata</taxon>
        <taxon>Octopodidae</taxon>
        <taxon>Octopus</taxon>
    </lineage>
</organism>
<proteinExistence type="predicted"/>
<sequence length="79" mass="9552">MKYIKKKNYLCYVLRLGPAQWKWVANHCRSFTVDKTKSNNQNFKDVFQYFYNNINNSCDWKFSKNITYVPRLSLPKCSL</sequence>
<dbReference type="EMBL" id="KQ418328">
    <property type="protein sequence ID" value="KOF87753.1"/>
    <property type="molecule type" value="Genomic_DNA"/>
</dbReference>
<accession>A0A0L8HET1</accession>
<dbReference type="AlphaFoldDB" id="A0A0L8HET1"/>
<evidence type="ECO:0000313" key="1">
    <source>
        <dbReference type="EMBL" id="KOF87753.1"/>
    </source>
</evidence>
<reference evidence="1" key="1">
    <citation type="submission" date="2015-07" db="EMBL/GenBank/DDBJ databases">
        <title>MeaNS - Measles Nucleotide Surveillance Program.</title>
        <authorList>
            <person name="Tran T."/>
            <person name="Druce J."/>
        </authorList>
    </citation>
    <scope>NUCLEOTIDE SEQUENCE</scope>
    <source>
        <strain evidence="1">UCB-OBI-ISO-001</strain>
        <tissue evidence="1">Gonad</tissue>
    </source>
</reference>
<protein>
    <submittedName>
        <fullName evidence="1">Uncharacterized protein</fullName>
    </submittedName>
</protein>
<name>A0A0L8HET1_OCTBM</name>